<dbReference type="EMBL" id="CP118615">
    <property type="protein sequence ID" value="WDZ87202.1"/>
    <property type="molecule type" value="Genomic_DNA"/>
</dbReference>
<dbReference type="RefSeq" id="WP_275034119.1">
    <property type="nucleotide sequence ID" value="NZ_CP118615.1"/>
</dbReference>
<proteinExistence type="predicted"/>
<name>A0ABY7ZVW1_9ACTN</name>
<gene>
    <name evidence="1" type="ORF">PVK37_12740</name>
</gene>
<sequence length="71" mass="7595">MTAHQAGDHVTATLDDTTGQQVTAELTITRADQLGCGCHRLTATRPGPDTGTCRTVQLLTGCQHHDRQIDP</sequence>
<reference evidence="1 2" key="1">
    <citation type="submission" date="2023-02" db="EMBL/GenBank/DDBJ databases">
        <authorList>
            <person name="Mo P."/>
        </authorList>
    </citation>
    <scope>NUCLEOTIDE SEQUENCE [LARGE SCALE GENOMIC DNA]</scope>
    <source>
        <strain evidence="1 2">HUAS 3</strain>
    </source>
</reference>
<protein>
    <submittedName>
        <fullName evidence="1">Uncharacterized protein</fullName>
    </submittedName>
</protein>
<evidence type="ECO:0000313" key="1">
    <source>
        <dbReference type="EMBL" id="WDZ87202.1"/>
    </source>
</evidence>
<organism evidence="1 2">
    <name type="scientific">Micromonospora cathayae</name>
    <dbReference type="NCBI Taxonomy" id="3028804"/>
    <lineage>
        <taxon>Bacteria</taxon>
        <taxon>Bacillati</taxon>
        <taxon>Actinomycetota</taxon>
        <taxon>Actinomycetes</taxon>
        <taxon>Micromonosporales</taxon>
        <taxon>Micromonosporaceae</taxon>
        <taxon>Micromonospora</taxon>
    </lineage>
</organism>
<keyword evidence="2" id="KW-1185">Reference proteome</keyword>
<accession>A0ABY7ZVW1</accession>
<dbReference type="Proteomes" id="UP001219605">
    <property type="component" value="Chromosome"/>
</dbReference>
<evidence type="ECO:0000313" key="2">
    <source>
        <dbReference type="Proteomes" id="UP001219605"/>
    </source>
</evidence>